<keyword evidence="1" id="KW-0808">Transferase</keyword>
<name>A0A3N2C6X7_9MICO</name>
<evidence type="ECO:0000313" key="2">
    <source>
        <dbReference type="Proteomes" id="UP000266915"/>
    </source>
</evidence>
<dbReference type="Proteomes" id="UP000266915">
    <property type="component" value="Unassembled WGS sequence"/>
</dbReference>
<sequence length="276" mass="29890">MLNFDEAEPHVFEIVDAVVQELPTFVRAGSQILVIGAQARDIIHSALGHRSALRSTDDLDLAIVVSDWDHYLAIIEDRPAIGQNGIRFRIAGFPVDIMPFGGVEQPKGTVTPPPRVDGMNVFGFEAVRTQSAEVLMPSGDSVRIPQPAGYAALKLRAWLDRAPIGIMKDAGDIAVALYWYSESPEVSKRLYDSEDTTLLERYDWDPSRAAGALLGSDIATLLGAVDGTALAQAWGAGVDEQRLARELHLTGTEVRLDERLGVLAALQDGLSSSGFR</sequence>
<organism evidence="1 2">
    <name type="scientific">Plantibacter flavus</name>
    <dbReference type="NCBI Taxonomy" id="150123"/>
    <lineage>
        <taxon>Bacteria</taxon>
        <taxon>Bacillati</taxon>
        <taxon>Actinomycetota</taxon>
        <taxon>Actinomycetes</taxon>
        <taxon>Micrococcales</taxon>
        <taxon>Microbacteriaceae</taxon>
        <taxon>Plantibacter</taxon>
    </lineage>
</organism>
<proteinExistence type="predicted"/>
<protein>
    <submittedName>
        <fullName evidence="1">Putative nucleotidyltransferase</fullName>
    </submittedName>
</protein>
<dbReference type="AlphaFoldDB" id="A0A3N2C6X7"/>
<comment type="caution">
    <text evidence="1">The sequence shown here is derived from an EMBL/GenBank/DDBJ whole genome shotgun (WGS) entry which is preliminary data.</text>
</comment>
<dbReference type="InterPro" id="IPR014513">
    <property type="entry name" value="UCP021525"/>
</dbReference>
<dbReference type="PIRSF" id="PIRSF021525">
    <property type="entry name" value="UCP021525"/>
    <property type="match status" value="1"/>
</dbReference>
<evidence type="ECO:0000313" key="1">
    <source>
        <dbReference type="EMBL" id="ROR83160.1"/>
    </source>
</evidence>
<dbReference type="GO" id="GO:0016740">
    <property type="term" value="F:transferase activity"/>
    <property type="evidence" value="ECO:0007669"/>
    <property type="project" value="UniProtKB-KW"/>
</dbReference>
<reference evidence="1 2" key="1">
    <citation type="submission" date="2018-11" db="EMBL/GenBank/DDBJ databases">
        <title>Sequencing the genomes of 1000 actinobacteria strains.</title>
        <authorList>
            <person name="Klenk H.-P."/>
        </authorList>
    </citation>
    <scope>NUCLEOTIDE SEQUENCE [LARGE SCALE GENOMIC DNA]</scope>
    <source>
        <strain evidence="1 2">DSM 14012</strain>
    </source>
</reference>
<accession>A0A3N2C6X7</accession>
<gene>
    <name evidence="1" type="ORF">EDD42_3266</name>
</gene>
<dbReference type="EMBL" id="RKHL01000001">
    <property type="protein sequence ID" value="ROR83160.1"/>
    <property type="molecule type" value="Genomic_DNA"/>
</dbReference>
<dbReference type="RefSeq" id="WP_143736546.1">
    <property type="nucleotide sequence ID" value="NZ_FXAP01000006.1"/>
</dbReference>
<keyword evidence="2" id="KW-1185">Reference proteome</keyword>